<dbReference type="Gene3D" id="3.30.300.30">
    <property type="match status" value="1"/>
</dbReference>
<organism evidence="5 6">
    <name type="scientific">Pseudomonas poae</name>
    <dbReference type="NCBI Taxonomy" id="200451"/>
    <lineage>
        <taxon>Bacteria</taxon>
        <taxon>Pseudomonadati</taxon>
        <taxon>Pseudomonadota</taxon>
        <taxon>Gammaproteobacteria</taxon>
        <taxon>Pseudomonadales</taxon>
        <taxon>Pseudomonadaceae</taxon>
        <taxon>Pseudomonas</taxon>
    </lineage>
</organism>
<dbReference type="PROSITE" id="PS00455">
    <property type="entry name" value="AMP_BINDING"/>
    <property type="match status" value="1"/>
</dbReference>
<evidence type="ECO:0000313" key="6">
    <source>
        <dbReference type="Proteomes" id="UP000238045"/>
    </source>
</evidence>
<keyword evidence="2 5" id="KW-0436">Ligase</keyword>
<dbReference type="InterPro" id="IPR020845">
    <property type="entry name" value="AMP-binding_CS"/>
</dbReference>
<dbReference type="PANTHER" id="PTHR43767">
    <property type="entry name" value="LONG-CHAIN-FATTY-ACID--COA LIGASE"/>
    <property type="match status" value="1"/>
</dbReference>
<evidence type="ECO:0000259" key="4">
    <source>
        <dbReference type="Pfam" id="PF13193"/>
    </source>
</evidence>
<dbReference type="Proteomes" id="UP000238045">
    <property type="component" value="Unassembled WGS sequence"/>
</dbReference>
<dbReference type="InterPro" id="IPR025110">
    <property type="entry name" value="AMP-bd_C"/>
</dbReference>
<evidence type="ECO:0000313" key="5">
    <source>
        <dbReference type="EMBL" id="PRC19579.1"/>
    </source>
</evidence>
<feature type="domain" description="AMP-dependent synthetase/ligase" evidence="3">
    <location>
        <begin position="9"/>
        <end position="353"/>
    </location>
</feature>
<keyword evidence="6" id="KW-1185">Reference proteome</keyword>
<dbReference type="Gene3D" id="3.40.50.12780">
    <property type="entry name" value="N-terminal domain of ligase-like"/>
    <property type="match status" value="1"/>
</dbReference>
<dbReference type="InterPro" id="IPR042099">
    <property type="entry name" value="ANL_N_sf"/>
</dbReference>
<dbReference type="Pfam" id="PF00501">
    <property type="entry name" value="AMP-binding"/>
    <property type="match status" value="1"/>
</dbReference>
<dbReference type="InterPro" id="IPR050237">
    <property type="entry name" value="ATP-dep_AMP-bd_enzyme"/>
</dbReference>
<comment type="similarity">
    <text evidence="1">Belongs to the ATP-dependent AMP-binding enzyme family.</text>
</comment>
<dbReference type="AlphaFoldDB" id="A0A2S9EUL9"/>
<sequence length="492" mass="52230">MDISTLLSQAAFKWPDRIALHEPASQKTLTFAELDRALSGVGQALDQLHIPAGSRVALLADASLDYLLADYGCMATGRVRVPLDPSLSADELLAQLQDAGAALLLFSHAYAEVAQGLGIRCLPLVAVTEYPAVDIAARAAQSPQALASLNYTGGTTGTPKAVMHRHASLCAVLQNIVMGRGAAVGDVLLNVRPLWPIAAVAVFAHVLSGGQVILGGRFDGKTFIAQLTEFNVAFSSLVPTQLLRLLRETGSAPADLPAFKSLDVGAAALTGEVLEGSCSLFSERIGVLYGMTEAPWSCYLSPAQMAAVRASGDSGEGVVGRPLFSAAIRIDQPDAHGLGEILLGGPQLMSGYWQLPDLSAKTLDNGWLRSGDLGRIGSDGLLRVLGRCKDIIRSGGKSVQPGEVEQSLMSHPGVQDVHVFGLADLEWGEQVCAAVVLERSQAVSAQQLMDHCRAELSRFKVPRRVYFIDELPRSHYGKVQKNRLLAALDLQS</sequence>
<reference evidence="5 6" key="1">
    <citation type="submission" date="2017-09" db="EMBL/GenBank/DDBJ databases">
        <title>Genomic, metabolic, and phenotypic characteristics of bacterial isolates from the natural microbiome of the model nematode Caenorhabditis elegans.</title>
        <authorList>
            <person name="Zimmermann J."/>
            <person name="Obeng N."/>
            <person name="Yang W."/>
            <person name="Obeng O."/>
            <person name="Kissoyan K."/>
            <person name="Pees B."/>
            <person name="Dirksen P."/>
            <person name="Hoppner M."/>
            <person name="Franke A."/>
            <person name="Rosenstiel P."/>
            <person name="Leippe M."/>
            <person name="Dierking K."/>
            <person name="Kaleta C."/>
            <person name="Schulenburg H."/>
        </authorList>
    </citation>
    <scope>NUCLEOTIDE SEQUENCE [LARGE SCALE GENOMIC DNA]</scope>
    <source>
        <strain evidence="5 6">MYb117</strain>
    </source>
</reference>
<accession>A0A2S9EUL9</accession>
<evidence type="ECO:0000256" key="2">
    <source>
        <dbReference type="ARBA" id="ARBA00022598"/>
    </source>
</evidence>
<dbReference type="GO" id="GO:0016878">
    <property type="term" value="F:acid-thiol ligase activity"/>
    <property type="evidence" value="ECO:0007669"/>
    <property type="project" value="UniProtKB-ARBA"/>
</dbReference>
<evidence type="ECO:0000259" key="3">
    <source>
        <dbReference type="Pfam" id="PF00501"/>
    </source>
</evidence>
<feature type="domain" description="AMP-binding enzyme C-terminal" evidence="4">
    <location>
        <begin position="403"/>
        <end position="478"/>
    </location>
</feature>
<dbReference type="RefSeq" id="WP_105696462.1">
    <property type="nucleotide sequence ID" value="NZ_CP159260.1"/>
</dbReference>
<dbReference type="InterPro" id="IPR045851">
    <property type="entry name" value="AMP-bd_C_sf"/>
</dbReference>
<name>A0A2S9EUL9_9PSED</name>
<evidence type="ECO:0000256" key="1">
    <source>
        <dbReference type="ARBA" id="ARBA00006432"/>
    </source>
</evidence>
<dbReference type="PANTHER" id="PTHR43767:SF1">
    <property type="entry name" value="NONRIBOSOMAL PEPTIDE SYNTHASE PES1 (EUROFUNG)-RELATED"/>
    <property type="match status" value="1"/>
</dbReference>
<dbReference type="SUPFAM" id="SSF56801">
    <property type="entry name" value="Acetyl-CoA synthetase-like"/>
    <property type="match status" value="1"/>
</dbReference>
<dbReference type="FunFam" id="3.30.300.30:FF:000008">
    <property type="entry name" value="2,3-dihydroxybenzoate-AMP ligase"/>
    <property type="match status" value="1"/>
</dbReference>
<dbReference type="InterPro" id="IPR000873">
    <property type="entry name" value="AMP-dep_synth/lig_dom"/>
</dbReference>
<dbReference type="EMBL" id="PCQL01000008">
    <property type="protein sequence ID" value="PRC19579.1"/>
    <property type="molecule type" value="Genomic_DNA"/>
</dbReference>
<dbReference type="Pfam" id="PF13193">
    <property type="entry name" value="AMP-binding_C"/>
    <property type="match status" value="1"/>
</dbReference>
<comment type="caution">
    <text evidence="5">The sequence shown here is derived from an EMBL/GenBank/DDBJ whole genome shotgun (WGS) entry which is preliminary data.</text>
</comment>
<proteinExistence type="inferred from homology"/>
<protein>
    <submittedName>
        <fullName evidence="5">CoA ligase</fullName>
    </submittedName>
</protein>
<gene>
    <name evidence="5" type="ORF">CQZ99_09525</name>
</gene>